<reference evidence="1" key="1">
    <citation type="journal article" date="2014" name="Front. Microbiol.">
        <title>High frequency of phylogenetically diverse reductive dehalogenase-homologous genes in deep subseafloor sedimentary metagenomes.</title>
        <authorList>
            <person name="Kawai M."/>
            <person name="Futagami T."/>
            <person name="Toyoda A."/>
            <person name="Takaki Y."/>
            <person name="Nishi S."/>
            <person name="Hori S."/>
            <person name="Arai W."/>
            <person name="Tsubouchi T."/>
            <person name="Morono Y."/>
            <person name="Uchiyama I."/>
            <person name="Ito T."/>
            <person name="Fujiyama A."/>
            <person name="Inagaki F."/>
            <person name="Takami H."/>
        </authorList>
    </citation>
    <scope>NUCLEOTIDE SEQUENCE</scope>
    <source>
        <strain evidence="1">Expedition CK06-06</strain>
    </source>
</reference>
<dbReference type="EMBL" id="BARU01002657">
    <property type="protein sequence ID" value="GAH30318.1"/>
    <property type="molecule type" value="Genomic_DNA"/>
</dbReference>
<feature type="non-terminal residue" evidence="1">
    <location>
        <position position="1"/>
    </location>
</feature>
<dbReference type="AlphaFoldDB" id="X1GBA5"/>
<protein>
    <submittedName>
        <fullName evidence="1">Uncharacterized protein</fullName>
    </submittedName>
</protein>
<sequence>CFLKHEVFPQKDLSCGFILGELIPFPGHKNFALMHDVRGICNLKSFSDIVVGNEYSYSFAF</sequence>
<name>X1GBA5_9ZZZZ</name>
<gene>
    <name evidence="1" type="ORF">S03H2_06170</name>
</gene>
<accession>X1GBA5</accession>
<evidence type="ECO:0000313" key="1">
    <source>
        <dbReference type="EMBL" id="GAH30318.1"/>
    </source>
</evidence>
<proteinExistence type="predicted"/>
<comment type="caution">
    <text evidence="1">The sequence shown here is derived from an EMBL/GenBank/DDBJ whole genome shotgun (WGS) entry which is preliminary data.</text>
</comment>
<organism evidence="1">
    <name type="scientific">marine sediment metagenome</name>
    <dbReference type="NCBI Taxonomy" id="412755"/>
    <lineage>
        <taxon>unclassified sequences</taxon>
        <taxon>metagenomes</taxon>
        <taxon>ecological metagenomes</taxon>
    </lineage>
</organism>